<dbReference type="WBParaSite" id="EgrG_000464800">
    <property type="protein sequence ID" value="EgrG_000464800"/>
    <property type="gene ID" value="EgrG_000464800"/>
</dbReference>
<dbReference type="Pfam" id="PF10601">
    <property type="entry name" value="zf-LITAF-like"/>
    <property type="match status" value="1"/>
</dbReference>
<dbReference type="InterPro" id="IPR006629">
    <property type="entry name" value="LITAF"/>
</dbReference>
<keyword evidence="7 8" id="KW-0472">Membrane</keyword>
<reference evidence="10 11" key="1">
    <citation type="journal article" date="2013" name="Nature">
        <title>The genomes of four tapeworm species reveal adaptations to parasitism.</title>
        <authorList>
            <person name="Tsai I.J."/>
            <person name="Zarowiecki M."/>
            <person name="Holroyd N."/>
            <person name="Garciarrubio A."/>
            <person name="Sanchez-Flores A."/>
            <person name="Brooks K.L."/>
            <person name="Tracey A."/>
            <person name="Bobes R.J."/>
            <person name="Fragoso G."/>
            <person name="Sciutto E."/>
            <person name="Aslett M."/>
            <person name="Beasley H."/>
            <person name="Bennett H.M."/>
            <person name="Cai J."/>
            <person name="Camicia F."/>
            <person name="Clark R."/>
            <person name="Cucher M."/>
            <person name="De Silva N."/>
            <person name="Day T.A."/>
            <person name="Deplazes P."/>
            <person name="Estrada K."/>
            <person name="Fernandez C."/>
            <person name="Holland P.W."/>
            <person name="Hou J."/>
            <person name="Hu S."/>
            <person name="Huckvale T."/>
            <person name="Hung S.S."/>
            <person name="Kamenetzky L."/>
            <person name="Keane J.A."/>
            <person name="Kiss F."/>
            <person name="Koziol U."/>
            <person name="Lambert O."/>
            <person name="Liu K."/>
            <person name="Luo X."/>
            <person name="Luo Y."/>
            <person name="Macchiaroli N."/>
            <person name="Nichol S."/>
            <person name="Paps J."/>
            <person name="Parkinson J."/>
            <person name="Pouchkina-Stantcheva N."/>
            <person name="Riddiford N."/>
            <person name="Rosenzvit M."/>
            <person name="Salinas G."/>
            <person name="Wasmuth J.D."/>
            <person name="Zamanian M."/>
            <person name="Zheng Y."/>
            <person name="Cai X."/>
            <person name="Soberon X."/>
            <person name="Olson P.D."/>
            <person name="Laclette J.P."/>
            <person name="Brehm K."/>
            <person name="Berriman M."/>
            <person name="Garciarrubio A."/>
            <person name="Bobes R.J."/>
            <person name="Fragoso G."/>
            <person name="Sanchez-Flores A."/>
            <person name="Estrada K."/>
            <person name="Cevallos M.A."/>
            <person name="Morett E."/>
            <person name="Gonzalez V."/>
            <person name="Portillo T."/>
            <person name="Ochoa-Leyva A."/>
            <person name="Jose M.V."/>
            <person name="Sciutto E."/>
            <person name="Landa A."/>
            <person name="Jimenez L."/>
            <person name="Valdes V."/>
            <person name="Carrero J.C."/>
            <person name="Larralde C."/>
            <person name="Morales-Montor J."/>
            <person name="Limon-Lason J."/>
            <person name="Soberon X."/>
            <person name="Laclette J.P."/>
        </authorList>
    </citation>
    <scope>NUCLEOTIDE SEQUENCE [LARGE SCALE GENOMIC DNA]</scope>
</reference>
<keyword evidence="6" id="KW-0862">Zinc</keyword>
<evidence type="ECO:0000256" key="7">
    <source>
        <dbReference type="ARBA" id="ARBA00023136"/>
    </source>
</evidence>
<feature type="transmembrane region" description="Helical" evidence="8">
    <location>
        <begin position="21"/>
        <end position="41"/>
    </location>
</feature>
<feature type="transmembrane region" description="Helical" evidence="8">
    <location>
        <begin position="86"/>
        <end position="111"/>
    </location>
</feature>
<comment type="subcellular location">
    <subcellularLocation>
        <location evidence="2">Endosome membrane</location>
        <topology evidence="2">Peripheral membrane protein</topology>
    </subcellularLocation>
    <subcellularLocation>
        <location evidence="1">Late endosome membrane</location>
    </subcellularLocation>
    <subcellularLocation>
        <location evidence="3">Lysosome membrane</location>
        <topology evidence="3">Peripheral membrane protein</topology>
        <orientation evidence="3">Cytoplasmic side</orientation>
    </subcellularLocation>
</comment>
<evidence type="ECO:0000256" key="3">
    <source>
        <dbReference type="ARBA" id="ARBA00004630"/>
    </source>
</evidence>
<reference evidence="10" key="2">
    <citation type="submission" date="2014-06" db="EMBL/GenBank/DDBJ databases">
        <authorList>
            <person name="Aslett M."/>
        </authorList>
    </citation>
    <scope>NUCLEOTIDE SEQUENCE</scope>
</reference>
<evidence type="ECO:0000313" key="11">
    <source>
        <dbReference type="Proteomes" id="UP000492820"/>
    </source>
</evidence>
<gene>
    <name evidence="10" type="ORF">EgrG_000464800</name>
</gene>
<organism evidence="10">
    <name type="scientific">Echinococcus granulosus</name>
    <name type="common">Hydatid tapeworm</name>
    <dbReference type="NCBI Taxonomy" id="6210"/>
    <lineage>
        <taxon>Eukaryota</taxon>
        <taxon>Metazoa</taxon>
        <taxon>Spiralia</taxon>
        <taxon>Lophotrochozoa</taxon>
        <taxon>Platyhelminthes</taxon>
        <taxon>Cestoda</taxon>
        <taxon>Eucestoda</taxon>
        <taxon>Cyclophyllidea</taxon>
        <taxon>Taeniidae</taxon>
        <taxon>Echinococcus</taxon>
        <taxon>Echinococcus granulosus group</taxon>
    </lineage>
</organism>
<dbReference type="Proteomes" id="UP000492820">
    <property type="component" value="Unassembled WGS sequence"/>
</dbReference>
<keyword evidence="8" id="KW-1133">Transmembrane helix</keyword>
<dbReference type="GO" id="GO:0008270">
    <property type="term" value="F:zinc ion binding"/>
    <property type="evidence" value="ECO:0007669"/>
    <property type="project" value="TreeGrafter"/>
</dbReference>
<dbReference type="AlphaFoldDB" id="A0A068WLM8"/>
<feature type="domain" description="LITAF" evidence="9">
    <location>
        <begin position="48"/>
        <end position="132"/>
    </location>
</feature>
<dbReference type="GO" id="GO:0031902">
    <property type="term" value="C:late endosome membrane"/>
    <property type="evidence" value="ECO:0007669"/>
    <property type="project" value="UniProtKB-SubCell"/>
</dbReference>
<reference evidence="12" key="3">
    <citation type="submission" date="2020-10" db="UniProtKB">
        <authorList>
            <consortium name="WormBaseParasite"/>
        </authorList>
    </citation>
    <scope>IDENTIFICATION</scope>
</reference>
<evidence type="ECO:0000256" key="4">
    <source>
        <dbReference type="ARBA" id="ARBA00005975"/>
    </source>
</evidence>
<evidence type="ECO:0000256" key="5">
    <source>
        <dbReference type="ARBA" id="ARBA00022723"/>
    </source>
</evidence>
<evidence type="ECO:0000256" key="6">
    <source>
        <dbReference type="ARBA" id="ARBA00022833"/>
    </source>
</evidence>
<dbReference type="EMBL" id="LK028579">
    <property type="protein sequence ID" value="CDS19349.1"/>
    <property type="molecule type" value="Genomic_DNA"/>
</dbReference>
<dbReference type="PROSITE" id="PS51837">
    <property type="entry name" value="LITAF"/>
    <property type="match status" value="1"/>
</dbReference>
<proteinExistence type="inferred from homology"/>
<dbReference type="GO" id="GO:0005765">
    <property type="term" value="C:lysosomal membrane"/>
    <property type="evidence" value="ECO:0007669"/>
    <property type="project" value="UniProtKB-SubCell"/>
</dbReference>
<dbReference type="PANTHER" id="PTHR23292:SF6">
    <property type="entry name" value="FI16602P1-RELATED"/>
    <property type="match status" value="1"/>
</dbReference>
<evidence type="ECO:0000256" key="8">
    <source>
        <dbReference type="SAM" id="Phobius"/>
    </source>
</evidence>
<name>A0A068WLM8_ECHGR</name>
<dbReference type="InterPro" id="IPR037519">
    <property type="entry name" value="LITAF_fam"/>
</dbReference>
<evidence type="ECO:0000256" key="2">
    <source>
        <dbReference type="ARBA" id="ARBA00004481"/>
    </source>
</evidence>
<comment type="similarity">
    <text evidence="4">Belongs to the CDIP1/LITAF family.</text>
</comment>
<evidence type="ECO:0000313" key="10">
    <source>
        <dbReference type="EMBL" id="CDS19349.1"/>
    </source>
</evidence>
<keyword evidence="8" id="KW-0812">Transmembrane</keyword>
<evidence type="ECO:0000313" key="12">
    <source>
        <dbReference type="WBParaSite" id="EgrG_000464800"/>
    </source>
</evidence>
<evidence type="ECO:0000259" key="9">
    <source>
        <dbReference type="PROSITE" id="PS51837"/>
    </source>
</evidence>
<keyword evidence="5" id="KW-0479">Metal-binding</keyword>
<sequence>MFLGESIRSLSDIRFSVKLSLLRSFAAFLSVSTMTLAHAQYSSGVPTHTTVVIQQPSTLSSRSQQIFCPTCNRPVVTKVNHQSGRLTWLSCCLIFVLGGPFFCCLIPFCCLPCKDVEHQCPDCHRVLGIYRRL</sequence>
<dbReference type="SMART" id="SM00714">
    <property type="entry name" value="LITAF"/>
    <property type="match status" value="1"/>
</dbReference>
<accession>A0A068WLM8</accession>
<dbReference type="PANTHER" id="PTHR23292">
    <property type="entry name" value="LIPOPOLYSACCHARIDE-INDUCED TUMOR NECROSIS FACTOR-ALPHA FACTOR"/>
    <property type="match status" value="1"/>
</dbReference>
<evidence type="ECO:0000256" key="1">
    <source>
        <dbReference type="ARBA" id="ARBA00004414"/>
    </source>
</evidence>
<protein>
    <submittedName>
        <fullName evidence="10 12">Lipopolysaccharide induced tumor necrosis</fullName>
    </submittedName>
</protein>